<evidence type="ECO:0000313" key="2">
    <source>
        <dbReference type="Proteomes" id="UP000694421"/>
    </source>
</evidence>
<proteinExistence type="predicted"/>
<reference evidence="1" key="1">
    <citation type="submission" date="2025-08" db="UniProtKB">
        <authorList>
            <consortium name="Ensembl"/>
        </authorList>
    </citation>
    <scope>IDENTIFICATION</scope>
</reference>
<dbReference type="Ensembl" id="ENSSMRT00000006339.1">
    <property type="protein sequence ID" value="ENSSMRP00000005390.1"/>
    <property type="gene ID" value="ENSSMRG00000004391.1"/>
</dbReference>
<organism evidence="1 2">
    <name type="scientific">Salvator merianae</name>
    <name type="common">Argentine black and white tegu</name>
    <name type="synonym">Tupinambis merianae</name>
    <dbReference type="NCBI Taxonomy" id="96440"/>
    <lineage>
        <taxon>Eukaryota</taxon>
        <taxon>Metazoa</taxon>
        <taxon>Chordata</taxon>
        <taxon>Craniata</taxon>
        <taxon>Vertebrata</taxon>
        <taxon>Euteleostomi</taxon>
        <taxon>Lepidosauria</taxon>
        <taxon>Squamata</taxon>
        <taxon>Bifurcata</taxon>
        <taxon>Unidentata</taxon>
        <taxon>Episquamata</taxon>
        <taxon>Laterata</taxon>
        <taxon>Teiioidea</taxon>
        <taxon>Teiidae</taxon>
        <taxon>Salvator</taxon>
    </lineage>
</organism>
<dbReference type="AlphaFoldDB" id="A0A8D0DHY5"/>
<protein>
    <submittedName>
        <fullName evidence="1">Uncharacterized protein</fullName>
    </submittedName>
</protein>
<sequence>QSGAREHKRGVRRLSRKERIASNRLLHMELCFQRYESCLESCAGKLMCSKHPLMAAYMQLISALMHGEHNAHACSDEEGIVPLWVHSLPLTSCSS</sequence>
<accession>A0A8D0DHY5</accession>
<dbReference type="Proteomes" id="UP000694421">
    <property type="component" value="Unplaced"/>
</dbReference>
<name>A0A8D0DHY5_SALMN</name>
<evidence type="ECO:0000313" key="1">
    <source>
        <dbReference type="Ensembl" id="ENSSMRP00000005390.1"/>
    </source>
</evidence>
<keyword evidence="2" id="KW-1185">Reference proteome</keyword>
<reference evidence="1" key="2">
    <citation type="submission" date="2025-09" db="UniProtKB">
        <authorList>
            <consortium name="Ensembl"/>
        </authorList>
    </citation>
    <scope>IDENTIFICATION</scope>
</reference>